<keyword evidence="3" id="KW-1133">Transmembrane helix</keyword>
<keyword evidence="1" id="KW-0106">Calcium</keyword>
<dbReference type="PROSITE" id="PS50222">
    <property type="entry name" value="EF_HAND_2"/>
    <property type="match status" value="1"/>
</dbReference>
<protein>
    <submittedName>
        <fullName evidence="5">Calmodulin-like protein 4</fullName>
    </submittedName>
</protein>
<feature type="non-terminal residue" evidence="5">
    <location>
        <position position="1"/>
    </location>
</feature>
<feature type="domain" description="EF-hand" evidence="4">
    <location>
        <begin position="7"/>
        <end position="42"/>
    </location>
</feature>
<keyword evidence="3" id="KW-0812">Transmembrane</keyword>
<evidence type="ECO:0000256" key="2">
    <source>
        <dbReference type="SAM" id="MobiDB-lite"/>
    </source>
</evidence>
<dbReference type="InterPro" id="IPR018247">
    <property type="entry name" value="EF_Hand_1_Ca_BS"/>
</dbReference>
<dbReference type="Pfam" id="PF00036">
    <property type="entry name" value="EF-hand_1"/>
    <property type="match status" value="1"/>
</dbReference>
<name>A0A7S6G7T9_TETCI</name>
<feature type="transmembrane region" description="Helical" evidence="3">
    <location>
        <begin position="65"/>
        <end position="93"/>
    </location>
</feature>
<feature type="compositionally biased region" description="Polar residues" evidence="2">
    <location>
        <begin position="227"/>
        <end position="276"/>
    </location>
</feature>
<dbReference type="PROSITE" id="PS00018">
    <property type="entry name" value="EF_HAND_1"/>
    <property type="match status" value="1"/>
</dbReference>
<evidence type="ECO:0000259" key="4">
    <source>
        <dbReference type="PROSITE" id="PS50222"/>
    </source>
</evidence>
<dbReference type="Gene3D" id="1.10.238.10">
    <property type="entry name" value="EF-hand"/>
    <property type="match status" value="1"/>
</dbReference>
<dbReference type="EMBL" id="MN637814">
    <property type="protein sequence ID" value="QNJ46265.1"/>
    <property type="molecule type" value="mRNA"/>
</dbReference>
<dbReference type="GO" id="GO:0005509">
    <property type="term" value="F:calcium ion binding"/>
    <property type="evidence" value="ECO:0007669"/>
    <property type="project" value="InterPro"/>
</dbReference>
<dbReference type="SUPFAM" id="SSF47473">
    <property type="entry name" value="EF-hand"/>
    <property type="match status" value="1"/>
</dbReference>
<feature type="compositionally biased region" description="Pro residues" evidence="2">
    <location>
        <begin position="201"/>
        <end position="214"/>
    </location>
</feature>
<dbReference type="InterPro" id="IPR002048">
    <property type="entry name" value="EF_hand_dom"/>
</dbReference>
<evidence type="ECO:0000256" key="3">
    <source>
        <dbReference type="SAM" id="Phobius"/>
    </source>
</evidence>
<dbReference type="InterPro" id="IPR011992">
    <property type="entry name" value="EF-hand-dom_pair"/>
</dbReference>
<organism evidence="5">
    <name type="scientific">Tetranychus cinnabarinus</name>
    <name type="common">Carmine spider mite</name>
    <name type="synonym">Acarus cinnabarinus</name>
    <dbReference type="NCBI Taxonomy" id="93129"/>
    <lineage>
        <taxon>Eukaryota</taxon>
        <taxon>Metazoa</taxon>
        <taxon>Ecdysozoa</taxon>
        <taxon>Arthropoda</taxon>
        <taxon>Chelicerata</taxon>
        <taxon>Arachnida</taxon>
        <taxon>Acari</taxon>
        <taxon>Acariformes</taxon>
        <taxon>Trombidiformes</taxon>
        <taxon>Prostigmata</taxon>
        <taxon>Eleutherengona</taxon>
        <taxon>Raphignathae</taxon>
        <taxon>Tetranychoidea</taxon>
        <taxon>Tetranychidae</taxon>
        <taxon>Tetranychus</taxon>
    </lineage>
</organism>
<keyword evidence="3" id="KW-0472">Membrane</keyword>
<feature type="compositionally biased region" description="Low complexity" evidence="2">
    <location>
        <begin position="285"/>
        <end position="302"/>
    </location>
</feature>
<feature type="region of interest" description="Disordered" evidence="2">
    <location>
        <begin position="194"/>
        <end position="302"/>
    </location>
</feature>
<reference evidence="5" key="1">
    <citation type="submission" date="2019-11" db="EMBL/GenBank/DDBJ databases">
        <authorList>
            <person name="Hong Z."/>
        </authorList>
    </citation>
    <scope>NUCLEOTIDE SEQUENCE</scope>
</reference>
<proteinExistence type="evidence at transcript level"/>
<accession>A0A7S6G7T9</accession>
<evidence type="ECO:0000313" key="5">
    <source>
        <dbReference type="EMBL" id="QNJ46265.1"/>
    </source>
</evidence>
<sequence>MTGESRDQMSDIDEAFSLFDKDGDGKINVKEFGAVMKSLGKNFVLRSYSAERNMLERPQDRSVPIYFNTMIVISISIAIIVVVIVCAVAYSYINLEEKKAALLRAGLMPTSPSKNFQYISTASSTPNHSQSIVSEESSLTLRYSDSSDRSKPLLARPPVPSALWAQQQGPIIEEEAENYIYESLPYNKNHREKRVSTFATSPPPPPRSAPPKHPPSSLMVANDKTLNHSQPSPTSQSHKPSTSTMLSPTVAHSSHFQSQPSTSYSHQQQYTPNNCASSTSHHHGSPSTQQPGPSTSSSTPSSSNIFCKADVHNCDNENTRSYNFFSFQA</sequence>
<dbReference type="SMART" id="SM00054">
    <property type="entry name" value="EFh"/>
    <property type="match status" value="1"/>
</dbReference>
<evidence type="ECO:0000256" key="1">
    <source>
        <dbReference type="ARBA" id="ARBA00022837"/>
    </source>
</evidence>
<dbReference type="CDD" id="cd00051">
    <property type="entry name" value="EFh"/>
    <property type="match status" value="1"/>
</dbReference>
<dbReference type="AlphaFoldDB" id="A0A7S6G7T9"/>